<dbReference type="PANTHER" id="PTHR40621:SF8">
    <property type="entry name" value="AP-1-LIKE TRANSCRIPTION FACTOR YAP3"/>
    <property type="match status" value="1"/>
</dbReference>
<dbReference type="PROSITE" id="PS50217">
    <property type="entry name" value="BZIP"/>
    <property type="match status" value="1"/>
</dbReference>
<dbReference type="InterPro" id="IPR004827">
    <property type="entry name" value="bZIP"/>
</dbReference>
<dbReference type="SMART" id="SM00338">
    <property type="entry name" value="BRLZ"/>
    <property type="match status" value="1"/>
</dbReference>
<dbReference type="CDD" id="cd14688">
    <property type="entry name" value="bZIP_YAP"/>
    <property type="match status" value="1"/>
</dbReference>
<protein>
    <recommendedName>
        <fullName evidence="6">BZIP domain-containing protein</fullName>
    </recommendedName>
</protein>
<dbReference type="AlphaFoldDB" id="A0A0M9WHD2"/>
<dbReference type="InterPro" id="IPR050936">
    <property type="entry name" value="AP-1-like"/>
</dbReference>
<dbReference type="STRING" id="229535.A0A0M9WHD2"/>
<evidence type="ECO:0000313" key="7">
    <source>
        <dbReference type="EMBL" id="KOS44932.1"/>
    </source>
</evidence>
<reference evidence="7 8" key="1">
    <citation type="submission" date="2015-08" db="EMBL/GenBank/DDBJ databases">
        <title>Genome sequencing of Penicillium nordicum.</title>
        <authorList>
            <person name="Nguyen H.D."/>
            <person name="Seifert K.A."/>
        </authorList>
    </citation>
    <scope>NUCLEOTIDE SEQUENCE [LARGE SCALE GENOMIC DNA]</scope>
    <source>
        <strain evidence="7 8">DAOMC 185683</strain>
    </source>
</reference>
<dbReference type="FunFam" id="1.20.5.170:FF:000067">
    <property type="entry name" value="BZIP transcription factor"/>
    <property type="match status" value="1"/>
</dbReference>
<evidence type="ECO:0000256" key="2">
    <source>
        <dbReference type="ARBA" id="ARBA00004496"/>
    </source>
</evidence>
<sequence>MTTLNSIFPPKFSHLHLLTFRQALKTLGTVQDSVMDYPFYDPRSQPSGFSLYGLPTPDQPHVQPDTFAPLNFPNFDPSFPVDPSFVPPPHSPPESVKHSASSDATNSQHTRPTSYDGDEAQFADPTLGRSSSEEKESAPGQSKRKAQNRAAQRAFRERKEQHVRDLEEKVNSLEGASNTLQADNERLKRELARFTTENEILRATSQHANRVHVSANATPEPTVTGPMKYYPTDFHATFMADGSGTSQSTNHRLAVCPITGDRLLDAGATWDLIQKHELFQRGQLDIGDVTDRLKNMAQCDGQGPAFKEGQILKIIEESAAVGRDELI</sequence>
<dbReference type="GO" id="GO:0000976">
    <property type="term" value="F:transcription cis-regulatory region binding"/>
    <property type="evidence" value="ECO:0007669"/>
    <property type="project" value="InterPro"/>
</dbReference>
<feature type="compositionally biased region" description="Polar residues" evidence="5">
    <location>
        <begin position="98"/>
        <end position="113"/>
    </location>
</feature>
<keyword evidence="3" id="KW-0539">Nucleus</keyword>
<accession>A0A0M9WHD2</accession>
<feature type="domain" description="BZIP" evidence="6">
    <location>
        <begin position="143"/>
        <end position="201"/>
    </location>
</feature>
<dbReference type="GO" id="GO:0090575">
    <property type="term" value="C:RNA polymerase II transcription regulator complex"/>
    <property type="evidence" value="ECO:0007669"/>
    <property type="project" value="TreeGrafter"/>
</dbReference>
<evidence type="ECO:0000259" key="6">
    <source>
        <dbReference type="PROSITE" id="PS50217"/>
    </source>
</evidence>
<dbReference type="EMBL" id="LHQQ01000052">
    <property type="protein sequence ID" value="KOS44932.1"/>
    <property type="molecule type" value="Genomic_DNA"/>
</dbReference>
<dbReference type="Proteomes" id="UP000037696">
    <property type="component" value="Unassembled WGS sequence"/>
</dbReference>
<feature type="compositionally biased region" description="Low complexity" evidence="5">
    <location>
        <begin position="71"/>
        <end position="84"/>
    </location>
</feature>
<dbReference type="SUPFAM" id="SSF57959">
    <property type="entry name" value="Leucine zipper domain"/>
    <property type="match status" value="1"/>
</dbReference>
<dbReference type="GO" id="GO:0005737">
    <property type="term" value="C:cytoplasm"/>
    <property type="evidence" value="ECO:0007669"/>
    <property type="project" value="UniProtKB-SubCell"/>
</dbReference>
<dbReference type="PANTHER" id="PTHR40621">
    <property type="entry name" value="TRANSCRIPTION FACTOR KAPC-RELATED"/>
    <property type="match status" value="1"/>
</dbReference>
<dbReference type="InterPro" id="IPR046347">
    <property type="entry name" value="bZIP_sf"/>
</dbReference>
<name>A0A0M9WHD2_9EURO</name>
<dbReference type="Pfam" id="PF00170">
    <property type="entry name" value="bZIP_1"/>
    <property type="match status" value="1"/>
</dbReference>
<dbReference type="PROSITE" id="PS00036">
    <property type="entry name" value="BZIP_BASIC"/>
    <property type="match status" value="1"/>
</dbReference>
<comment type="subcellular location">
    <subcellularLocation>
        <location evidence="2">Cytoplasm</location>
    </subcellularLocation>
    <subcellularLocation>
        <location evidence="1">Nucleus</location>
    </subcellularLocation>
</comment>
<evidence type="ECO:0000313" key="8">
    <source>
        <dbReference type="Proteomes" id="UP000037696"/>
    </source>
</evidence>
<dbReference type="OrthoDB" id="4940293at2759"/>
<proteinExistence type="inferred from homology"/>
<gene>
    <name evidence="7" type="ORF">ACN38_g4150</name>
</gene>
<dbReference type="Gene3D" id="1.10.238.100">
    <property type="entry name" value="YAP1 redox domain. Chain B"/>
    <property type="match status" value="1"/>
</dbReference>
<feature type="compositionally biased region" description="Basic and acidic residues" evidence="5">
    <location>
        <begin position="154"/>
        <end position="170"/>
    </location>
</feature>
<feature type="region of interest" description="Disordered" evidence="5">
    <location>
        <begin position="50"/>
        <end position="170"/>
    </location>
</feature>
<dbReference type="Gene3D" id="1.20.5.170">
    <property type="match status" value="1"/>
</dbReference>
<evidence type="ECO:0000256" key="3">
    <source>
        <dbReference type="ARBA" id="ARBA00023242"/>
    </source>
</evidence>
<organism evidence="7 8">
    <name type="scientific">Penicillium nordicum</name>
    <dbReference type="NCBI Taxonomy" id="229535"/>
    <lineage>
        <taxon>Eukaryota</taxon>
        <taxon>Fungi</taxon>
        <taxon>Dikarya</taxon>
        <taxon>Ascomycota</taxon>
        <taxon>Pezizomycotina</taxon>
        <taxon>Eurotiomycetes</taxon>
        <taxon>Eurotiomycetidae</taxon>
        <taxon>Eurotiales</taxon>
        <taxon>Aspergillaceae</taxon>
        <taxon>Penicillium</taxon>
    </lineage>
</organism>
<keyword evidence="8" id="KW-1185">Reference proteome</keyword>
<evidence type="ECO:0000256" key="1">
    <source>
        <dbReference type="ARBA" id="ARBA00004123"/>
    </source>
</evidence>
<dbReference type="GO" id="GO:0034599">
    <property type="term" value="P:cellular response to oxidative stress"/>
    <property type="evidence" value="ECO:0007669"/>
    <property type="project" value="UniProtKB-ARBA"/>
</dbReference>
<evidence type="ECO:0000256" key="5">
    <source>
        <dbReference type="SAM" id="MobiDB-lite"/>
    </source>
</evidence>
<evidence type="ECO:0000256" key="4">
    <source>
        <dbReference type="ARBA" id="ARBA00038132"/>
    </source>
</evidence>
<dbReference type="GO" id="GO:0001228">
    <property type="term" value="F:DNA-binding transcription activator activity, RNA polymerase II-specific"/>
    <property type="evidence" value="ECO:0007669"/>
    <property type="project" value="TreeGrafter"/>
</dbReference>
<comment type="similarity">
    <text evidence="4">Belongs to the bZIP family. YAP subfamily.</text>
</comment>
<comment type="caution">
    <text evidence="7">The sequence shown here is derived from an EMBL/GenBank/DDBJ whole genome shotgun (WGS) entry which is preliminary data.</text>
</comment>